<reference evidence="2" key="1">
    <citation type="submission" date="2022-01" db="EMBL/GenBank/DDBJ databases">
        <title>Genome Sequence Resource for Two Populations of Ditylenchus destructor, the Migratory Endoparasitic Phytonematode.</title>
        <authorList>
            <person name="Zhang H."/>
            <person name="Lin R."/>
            <person name="Xie B."/>
        </authorList>
    </citation>
    <scope>NUCLEOTIDE SEQUENCE</scope>
    <source>
        <strain evidence="2">BazhouSP</strain>
    </source>
</reference>
<accession>A0AAD4N8A4</accession>
<feature type="signal peptide" evidence="1">
    <location>
        <begin position="1"/>
        <end position="19"/>
    </location>
</feature>
<evidence type="ECO:0000313" key="2">
    <source>
        <dbReference type="EMBL" id="KAI1714885.1"/>
    </source>
</evidence>
<organism evidence="2 3">
    <name type="scientific">Ditylenchus destructor</name>
    <dbReference type="NCBI Taxonomy" id="166010"/>
    <lineage>
        <taxon>Eukaryota</taxon>
        <taxon>Metazoa</taxon>
        <taxon>Ecdysozoa</taxon>
        <taxon>Nematoda</taxon>
        <taxon>Chromadorea</taxon>
        <taxon>Rhabditida</taxon>
        <taxon>Tylenchina</taxon>
        <taxon>Tylenchomorpha</taxon>
        <taxon>Sphaerularioidea</taxon>
        <taxon>Anguinidae</taxon>
        <taxon>Anguininae</taxon>
        <taxon>Ditylenchus</taxon>
    </lineage>
</organism>
<comment type="caution">
    <text evidence="2">The sequence shown here is derived from an EMBL/GenBank/DDBJ whole genome shotgun (WGS) entry which is preliminary data.</text>
</comment>
<protein>
    <submittedName>
        <fullName evidence="2">Uncharacterized protein</fullName>
    </submittedName>
</protein>
<dbReference type="AlphaFoldDB" id="A0AAD4N8A4"/>
<dbReference type="Proteomes" id="UP001201812">
    <property type="component" value="Unassembled WGS sequence"/>
</dbReference>
<feature type="chain" id="PRO_5042294360" evidence="1">
    <location>
        <begin position="20"/>
        <end position="224"/>
    </location>
</feature>
<evidence type="ECO:0000256" key="1">
    <source>
        <dbReference type="SAM" id="SignalP"/>
    </source>
</evidence>
<proteinExistence type="predicted"/>
<sequence length="224" mass="26451">MKLFLRIIFIFSIISRNLAENSSETLHDESENLPDSESPMDYGEVVSRFKSINYLVSEFANSYHYDDVLPNLTLDLDPRKIEEKIKKVKTGVSCYSSAVFPKKIQQEPPKIAYFINWSYVEDPENSESCAYMKELLDKQGLFARKVPMNPENLYKMELDNDGLRRIYKVGKHIYWEFDGLLERYKKFLDVQRDSEFEAEANSIFKDMEQKLHEVGHFWKTGEIW</sequence>
<gene>
    <name evidence="2" type="ORF">DdX_08156</name>
</gene>
<dbReference type="EMBL" id="JAKKPZ010000012">
    <property type="protein sequence ID" value="KAI1714885.1"/>
    <property type="molecule type" value="Genomic_DNA"/>
</dbReference>
<keyword evidence="3" id="KW-1185">Reference proteome</keyword>
<keyword evidence="1" id="KW-0732">Signal</keyword>
<name>A0AAD4N8A4_9BILA</name>
<evidence type="ECO:0000313" key="3">
    <source>
        <dbReference type="Proteomes" id="UP001201812"/>
    </source>
</evidence>